<feature type="signal peptide" evidence="2">
    <location>
        <begin position="1"/>
        <end position="35"/>
    </location>
</feature>
<proteinExistence type="predicted"/>
<gene>
    <name evidence="4" type="ORF">OQ497_10350</name>
</gene>
<feature type="compositionally biased region" description="Polar residues" evidence="1">
    <location>
        <begin position="64"/>
        <end position="77"/>
    </location>
</feature>
<evidence type="ECO:0000256" key="2">
    <source>
        <dbReference type="SAM" id="SignalP"/>
    </source>
</evidence>
<evidence type="ECO:0000256" key="1">
    <source>
        <dbReference type="SAM" id="MobiDB-lite"/>
    </source>
</evidence>
<organism evidence="4 5">
    <name type="scientific">Acetobacter thailandicus</name>
    <dbReference type="NCBI Taxonomy" id="1502842"/>
    <lineage>
        <taxon>Bacteria</taxon>
        <taxon>Pseudomonadati</taxon>
        <taxon>Pseudomonadota</taxon>
        <taxon>Alphaproteobacteria</taxon>
        <taxon>Acetobacterales</taxon>
        <taxon>Acetobacteraceae</taxon>
        <taxon>Acetobacter</taxon>
    </lineage>
</organism>
<comment type="caution">
    <text evidence="4">The sequence shown here is derived from an EMBL/GenBank/DDBJ whole genome shotgun (WGS) entry which is preliminary data.</text>
</comment>
<dbReference type="Proteomes" id="UP001301152">
    <property type="component" value="Unassembled WGS sequence"/>
</dbReference>
<feature type="domain" description="Alginate export" evidence="3">
    <location>
        <begin position="181"/>
        <end position="581"/>
    </location>
</feature>
<name>A0ABT3QGE9_9PROT</name>
<evidence type="ECO:0000313" key="5">
    <source>
        <dbReference type="Proteomes" id="UP001301152"/>
    </source>
</evidence>
<dbReference type="InterPro" id="IPR025388">
    <property type="entry name" value="Alginate_export_dom"/>
</dbReference>
<protein>
    <submittedName>
        <fullName evidence="4">Alginate export family protein</fullName>
    </submittedName>
</protein>
<evidence type="ECO:0000259" key="3">
    <source>
        <dbReference type="Pfam" id="PF13372"/>
    </source>
</evidence>
<feature type="chain" id="PRO_5046035748" evidence="2">
    <location>
        <begin position="36"/>
        <end position="596"/>
    </location>
</feature>
<dbReference type="Pfam" id="PF13372">
    <property type="entry name" value="Alginate_exp"/>
    <property type="match status" value="1"/>
</dbReference>
<evidence type="ECO:0000313" key="4">
    <source>
        <dbReference type="EMBL" id="MCX2564358.1"/>
    </source>
</evidence>
<keyword evidence="5" id="KW-1185">Reference proteome</keyword>
<dbReference type="RefSeq" id="WP_173559777.1">
    <property type="nucleotide sequence ID" value="NZ_JAPIUZ010000005.1"/>
</dbReference>
<reference evidence="4 5" key="1">
    <citation type="submission" date="2022-11" db="EMBL/GenBank/DDBJ databases">
        <title>Genome sequencing of Acetobacter type strain.</title>
        <authorList>
            <person name="Heo J."/>
            <person name="Lee D."/>
            <person name="Han B.-H."/>
            <person name="Hong S.-B."/>
            <person name="Kwon S.-W."/>
        </authorList>
    </citation>
    <scope>NUCLEOTIDE SEQUENCE [LARGE SCALE GENOMIC DNA]</scope>
    <source>
        <strain evidence="4 5">KACC 21253</strain>
    </source>
</reference>
<dbReference type="EMBL" id="JAPIUZ010000005">
    <property type="protein sequence ID" value="MCX2564358.1"/>
    <property type="molecule type" value="Genomic_DNA"/>
</dbReference>
<feature type="region of interest" description="Disordered" evidence="1">
    <location>
        <begin position="64"/>
        <end position="85"/>
    </location>
</feature>
<accession>A0ABT3QGE9</accession>
<sequence length="596" mass="65184">MEKKHLSLLKAGFGPCLLPCSFILLTTVISASAHAKDATTPLINPHSPASTLVRHHTHGQIATISSVTAPHNQSRSPAQKPAKESSFWDAEMLPPLSSRSEAYGYPQMLELNAVPPSLLHQGPWGVFNTNSGAAAGWGTVAYYSNVRWAEDWSRLRNDKNRNKSLEALKFIPFNKDETVYMTLSANFENRNFYDQKAGLGTVRKSPAYRNTLRWSAGADLHLGKHVRLYGELLSGQAGGVNYYGYAGGRWRSKIDAQQAFIEVKGHMLGATMGAMAGRMVFLDAPAYITAGSVYPTVPYSWNGLRGYAFWKNFRVDIFDLMLTDTSNPVAFRNKVGWKTRLFGAYTSYALPKFQLMGQKSQIFIDAFYMGYLLANSSIPGATSNIAGSTHRDTPGVKIWGNAGHVEFSTGAMWQGGNFQAANNGPKRSVSAYFLNATVAWRFSKWWSRPAIGIQADDISGGNMHKSATSKWGGFLSPFVPSAFYLDQSVAFGLSNVIDVGPVITLAPTQNTSLLLKVPVVWRHTTNDAVYNNASTAYNFRPHGGYSATLPQANFTWRATRNLTYSIGAEYVFASKALVQSGASSGAFVLGTADVTF</sequence>
<keyword evidence="2" id="KW-0732">Signal</keyword>